<gene>
    <name evidence="1" type="ORF">FC093_23295</name>
</gene>
<dbReference type="AlphaFoldDB" id="A0A4U3KPE6"/>
<dbReference type="PROSITE" id="PS51257">
    <property type="entry name" value="PROKAR_LIPOPROTEIN"/>
    <property type="match status" value="1"/>
</dbReference>
<evidence type="ECO:0000313" key="2">
    <source>
        <dbReference type="Proteomes" id="UP000305848"/>
    </source>
</evidence>
<dbReference type="RefSeq" id="WP_137264231.1">
    <property type="nucleotide sequence ID" value="NZ_SZQL01000045.1"/>
</dbReference>
<evidence type="ECO:0000313" key="1">
    <source>
        <dbReference type="EMBL" id="TKK64115.1"/>
    </source>
</evidence>
<comment type="caution">
    <text evidence="1">The sequence shown here is derived from an EMBL/GenBank/DDBJ whole genome shotgun (WGS) entry which is preliminary data.</text>
</comment>
<dbReference type="OrthoDB" id="1444734at2"/>
<organism evidence="1 2">
    <name type="scientific">Ilyomonas limi</name>
    <dbReference type="NCBI Taxonomy" id="2575867"/>
    <lineage>
        <taxon>Bacteria</taxon>
        <taxon>Pseudomonadati</taxon>
        <taxon>Bacteroidota</taxon>
        <taxon>Chitinophagia</taxon>
        <taxon>Chitinophagales</taxon>
        <taxon>Chitinophagaceae</taxon>
        <taxon>Ilyomonas</taxon>
    </lineage>
</organism>
<accession>A0A4U3KPE6</accession>
<keyword evidence="2" id="KW-1185">Reference proteome</keyword>
<proteinExistence type="predicted"/>
<sequence length="161" mass="18775">MRLTIILFFIIVTTSSCHFFEPRDTSYDTPIKSLTQLNNLTGSWKATAETYELLKQRKYKVDSMSLVFRNDSTFVITNLPDCINDGFGESIDGKLYKVAGKWSVQKNKRDWEIEMAFDKNELFQAKTYMNFDIAITDSIYQLYWYLGDPDDAEPITFEKPI</sequence>
<name>A0A4U3KPE6_9BACT</name>
<reference evidence="1 2" key="1">
    <citation type="submission" date="2019-05" db="EMBL/GenBank/DDBJ databases">
        <title>Panacibacter sp. strain 17mud1-8 Genome sequencing and assembly.</title>
        <authorList>
            <person name="Chhetri G."/>
        </authorList>
    </citation>
    <scope>NUCLEOTIDE SEQUENCE [LARGE SCALE GENOMIC DNA]</scope>
    <source>
        <strain evidence="1 2">17mud1-8</strain>
    </source>
</reference>
<evidence type="ECO:0008006" key="3">
    <source>
        <dbReference type="Google" id="ProtNLM"/>
    </source>
</evidence>
<dbReference type="EMBL" id="SZQL01000045">
    <property type="protein sequence ID" value="TKK64115.1"/>
    <property type="molecule type" value="Genomic_DNA"/>
</dbReference>
<protein>
    <recommendedName>
        <fullName evidence="3">Lipocalin-like domain-containing protein</fullName>
    </recommendedName>
</protein>
<dbReference type="Proteomes" id="UP000305848">
    <property type="component" value="Unassembled WGS sequence"/>
</dbReference>